<comment type="caution">
    <text evidence="8">The sequence shown here is derived from an EMBL/GenBank/DDBJ whole genome shotgun (WGS) entry which is preliminary data.</text>
</comment>
<sequence length="1182" mass="129831">MSPTCDRCGKATVVFLELRSVWLCGSCEHMFTETSNCSSKNPSSMSIAGYDRPKLSIFVSCTYCLLLSRRGYRLTLGDVDGHDPYQLVAMALKEQRTSECGLQRAKEAKEHGRVLLLMTPHAVRRNGGYCLNEVARAVQLGLSIFPVLVMDCEQPQSIANLPFFDLRDCIPRHHLDGGGAAVSSSGLKGYGVVGVSSTTDVWELDLESALASPRFLNKMNRIVAMLELCDNMLSYHAPLVGGVANWGKCHDAAAATTRGGTHTPATFADKASLNVEQSRYFLSYGDMCATLGQALYRDLVARGFHVHPQSQYPRKSVMSEDEEDNRLEALHWTHQLHSGKLVLFITPGSVGRPHGVCLNEISLAMTIGLNFVPLMIRQCEIPLSICRIQWLDMTDVSSFHTTPWTLHDARYSTRREQLIAALNGRVGLDQEGQQARLFDEWVTSPPSNARRVFLLTGVIGSGKTALAAHIIQNRPEVVAFHLASHEGEQTQNGRRCVLNLVYQLTTQLPAYANVLKYVVSTYTSLYMYVYMWRSQKEPLEEVVFVGNLADLVQELLIAPLERIATPPSTMCFPCADDNLVAILTASMNRWPAWMRFVFTSREDPRVLSLLQPYMLPPIALDLACAQSKRDVRQYLDTALGSHFDKSPSMPPHVIDLLVDRTQGSNMETLYDDIARLHEAGFPTHSLETPLVRNPGQYHARENGEFHFNTPSAIVALQTAARTQRVTLRGLLEFQTVPEERRPKWEQMESIQDIVKRFNTGAMSLGSISRETHEALAVAMNQLGGRSNTGEGGEDPERYIPQPVLSPHHDIYSIEDLAQLIHDLKNSNPSAEISVKLVSEVGVGVVAAGVVKAKAEHITISGHDGMSSRIKLQTDGQLKTGRDVVIAALLGAEEFGFATAPLIALGCVMMRKCHLNTCPVGIATQDEELRKKFTGMPEHVVNFLWLLAQDVRSRLYICLAPHTIQLNLTGHAGQSLGFGLVRGIQLKVTGDANDYVGKALSGGTVIVTPEIERGNDQTIVGNAVLYGATSGLAFFRGKAGERFAVRNSGVHAVVEGVGDHGCEYMTGGRVVILGPTGRNFGAGMSGGIAYVYDPSSEFAAKCNLSMGSLEALDFEGDEELVVKDLIQQHIQHTKSPLGVSILADWDHAKHSFVKLMPHDYKQVIAANLHMNTTAEPVHVNAGH</sequence>
<dbReference type="SUPFAM" id="SSF69336">
    <property type="entry name" value="Alpha subunit of glutamate synthase, C-terminal domain"/>
    <property type="match status" value="1"/>
</dbReference>
<dbReference type="UniPathway" id="UPA00045"/>
<feature type="domain" description="Glutamate synthase" evidence="6">
    <location>
        <begin position="864"/>
        <end position="952"/>
    </location>
</feature>
<evidence type="ECO:0000313" key="9">
    <source>
        <dbReference type="Proteomes" id="UP000285712"/>
    </source>
</evidence>
<dbReference type="Gene3D" id="2.160.20.60">
    <property type="entry name" value="Glutamate synthase, alpha subunit, C-terminal domain"/>
    <property type="match status" value="1"/>
</dbReference>
<dbReference type="Pfam" id="PF01645">
    <property type="entry name" value="Glu_synthase"/>
    <property type="match status" value="2"/>
</dbReference>
<feature type="domain" description="Nephrocystin 3-like N-terminal" evidence="7">
    <location>
        <begin position="437"/>
        <end position="516"/>
    </location>
</feature>
<dbReference type="SUPFAM" id="SSF52540">
    <property type="entry name" value="P-loop containing nucleoside triphosphate hydrolases"/>
    <property type="match status" value="1"/>
</dbReference>
<protein>
    <recommendedName>
        <fullName evidence="10">TIR domain-containing protein</fullName>
    </recommendedName>
</protein>
<dbReference type="PANTHER" id="PTHR43100">
    <property type="entry name" value="GLUTAMATE SYNTHASE [NADPH] SMALL CHAIN"/>
    <property type="match status" value="1"/>
</dbReference>
<accession>A0A3R6ZLL8</accession>
<dbReference type="InterPro" id="IPR051394">
    <property type="entry name" value="Glutamate_Synthase"/>
</dbReference>
<dbReference type="Pfam" id="PF24883">
    <property type="entry name" value="NPHP3_N"/>
    <property type="match status" value="1"/>
</dbReference>
<dbReference type="Proteomes" id="UP000285712">
    <property type="component" value="Unassembled WGS sequence"/>
</dbReference>
<evidence type="ECO:0000256" key="2">
    <source>
        <dbReference type="ARBA" id="ARBA00004909"/>
    </source>
</evidence>
<dbReference type="AlphaFoldDB" id="A0A3R6ZLL8"/>
<gene>
    <name evidence="8" type="ORF">DYB35_002111</name>
</gene>
<keyword evidence="4" id="KW-0677">Repeat</keyword>
<evidence type="ECO:0000259" key="6">
    <source>
        <dbReference type="Pfam" id="PF01645"/>
    </source>
</evidence>
<dbReference type="InterPro" id="IPR056884">
    <property type="entry name" value="NPHP3-like_N"/>
</dbReference>
<dbReference type="EMBL" id="QUTG01003164">
    <property type="protein sequence ID" value="RHY92809.1"/>
    <property type="molecule type" value="Genomic_DNA"/>
</dbReference>
<reference evidence="8 9" key="1">
    <citation type="submission" date="2018-08" db="EMBL/GenBank/DDBJ databases">
        <title>Aphanomyces genome sequencing and annotation.</title>
        <authorList>
            <person name="Minardi D."/>
            <person name="Oidtmann B."/>
            <person name="Van Der Giezen M."/>
            <person name="Studholme D.J."/>
        </authorList>
    </citation>
    <scope>NUCLEOTIDE SEQUENCE [LARGE SCALE GENOMIC DNA]</scope>
    <source>
        <strain evidence="8 9">Sv</strain>
    </source>
</reference>
<dbReference type="VEuPathDB" id="FungiDB:H257_14595"/>
<dbReference type="InterPro" id="IPR002489">
    <property type="entry name" value="Glu_synth_asu_C"/>
</dbReference>
<evidence type="ECO:0000256" key="3">
    <source>
        <dbReference type="ARBA" id="ARBA00009716"/>
    </source>
</evidence>
<comment type="similarity">
    <text evidence="3">Belongs to the glutamate synthase family.</text>
</comment>
<dbReference type="Pfam" id="PF01493">
    <property type="entry name" value="GXGXG"/>
    <property type="match status" value="1"/>
</dbReference>
<comment type="pathway">
    <text evidence="1">Energy metabolism; nitrogen metabolism.</text>
</comment>
<proteinExistence type="inferred from homology"/>
<dbReference type="GO" id="GO:0006537">
    <property type="term" value="P:glutamate biosynthetic process"/>
    <property type="evidence" value="ECO:0007669"/>
    <property type="project" value="InterPro"/>
</dbReference>
<evidence type="ECO:0000259" key="7">
    <source>
        <dbReference type="Pfam" id="PF24883"/>
    </source>
</evidence>
<dbReference type="GO" id="GO:0015930">
    <property type="term" value="F:glutamate synthase activity"/>
    <property type="evidence" value="ECO:0007669"/>
    <property type="project" value="InterPro"/>
</dbReference>
<dbReference type="InterPro" id="IPR002932">
    <property type="entry name" value="Glu_synthdom"/>
</dbReference>
<evidence type="ECO:0000313" key="8">
    <source>
        <dbReference type="EMBL" id="RHY92809.1"/>
    </source>
</evidence>
<dbReference type="PANTHER" id="PTHR43100:SF1">
    <property type="entry name" value="GLUTAMATE SYNTHASE [NADPH] SMALL CHAIN"/>
    <property type="match status" value="1"/>
</dbReference>
<dbReference type="SUPFAM" id="SSF51395">
    <property type="entry name" value="FMN-linked oxidoreductases"/>
    <property type="match status" value="1"/>
</dbReference>
<evidence type="ECO:0008006" key="10">
    <source>
        <dbReference type="Google" id="ProtNLM"/>
    </source>
</evidence>
<evidence type="ECO:0000256" key="1">
    <source>
        <dbReference type="ARBA" id="ARBA00004802"/>
    </source>
</evidence>
<evidence type="ECO:0000256" key="4">
    <source>
        <dbReference type="ARBA" id="ARBA00022737"/>
    </source>
</evidence>
<dbReference type="Gene3D" id="3.20.20.70">
    <property type="entry name" value="Aldolase class I"/>
    <property type="match status" value="2"/>
</dbReference>
<dbReference type="InterPro" id="IPR027417">
    <property type="entry name" value="P-loop_NTPase"/>
</dbReference>
<dbReference type="CDD" id="cd02808">
    <property type="entry name" value="GltS_FMN"/>
    <property type="match status" value="1"/>
</dbReference>
<feature type="domain" description="Glutamate synthase" evidence="6">
    <location>
        <begin position="720"/>
        <end position="799"/>
    </location>
</feature>
<dbReference type="InterPro" id="IPR036485">
    <property type="entry name" value="Glu_synth_asu_C_sf"/>
</dbReference>
<comment type="pathway">
    <text evidence="2">Nitrogen metabolism.</text>
</comment>
<organism evidence="8 9">
    <name type="scientific">Aphanomyces astaci</name>
    <name type="common">Crayfish plague agent</name>
    <dbReference type="NCBI Taxonomy" id="112090"/>
    <lineage>
        <taxon>Eukaryota</taxon>
        <taxon>Sar</taxon>
        <taxon>Stramenopiles</taxon>
        <taxon>Oomycota</taxon>
        <taxon>Saprolegniomycetes</taxon>
        <taxon>Saprolegniales</taxon>
        <taxon>Verrucalvaceae</taxon>
        <taxon>Aphanomyces</taxon>
    </lineage>
</organism>
<feature type="domain" description="Glutamate synthase alpha subunit C-terminal" evidence="5">
    <location>
        <begin position="958"/>
        <end position="1114"/>
    </location>
</feature>
<dbReference type="InterPro" id="IPR013785">
    <property type="entry name" value="Aldolase_TIM"/>
</dbReference>
<name>A0A3R6ZLL8_APHAT</name>
<evidence type="ECO:0000259" key="5">
    <source>
        <dbReference type="Pfam" id="PF01493"/>
    </source>
</evidence>
<dbReference type="VEuPathDB" id="FungiDB:H257_01934"/>